<evidence type="ECO:0000256" key="1">
    <source>
        <dbReference type="ARBA" id="ARBA00004651"/>
    </source>
</evidence>
<dbReference type="InterPro" id="IPR050250">
    <property type="entry name" value="Macrolide_Exporter_MacB"/>
</dbReference>
<evidence type="ECO:0000256" key="4">
    <source>
        <dbReference type="ARBA" id="ARBA00022989"/>
    </source>
</evidence>
<comment type="subcellular location">
    <subcellularLocation>
        <location evidence="1">Cell membrane</location>
        <topology evidence="1">Multi-pass membrane protein</topology>
    </subcellularLocation>
</comment>
<evidence type="ECO:0000259" key="8">
    <source>
        <dbReference type="Pfam" id="PF02687"/>
    </source>
</evidence>
<feature type="non-terminal residue" evidence="9">
    <location>
        <position position="1"/>
    </location>
</feature>
<dbReference type="GO" id="GO:0022857">
    <property type="term" value="F:transmembrane transporter activity"/>
    <property type="evidence" value="ECO:0007669"/>
    <property type="project" value="TreeGrafter"/>
</dbReference>
<feature type="transmembrane region" description="Helical" evidence="7">
    <location>
        <begin position="79"/>
        <end position="105"/>
    </location>
</feature>
<dbReference type="Pfam" id="PF02687">
    <property type="entry name" value="FtsX"/>
    <property type="match status" value="1"/>
</dbReference>
<keyword evidence="3 7" id="KW-0812">Transmembrane</keyword>
<comment type="similarity">
    <text evidence="6">Belongs to the ABC-4 integral membrane protein family.</text>
</comment>
<evidence type="ECO:0000256" key="7">
    <source>
        <dbReference type="SAM" id="Phobius"/>
    </source>
</evidence>
<feature type="transmembrane region" description="Helical" evidence="7">
    <location>
        <begin position="166"/>
        <end position="186"/>
    </location>
</feature>
<organism evidence="9">
    <name type="scientific">hydrothermal vent metagenome</name>
    <dbReference type="NCBI Taxonomy" id="652676"/>
    <lineage>
        <taxon>unclassified sequences</taxon>
        <taxon>metagenomes</taxon>
        <taxon>ecological metagenomes</taxon>
    </lineage>
</organism>
<gene>
    <name evidence="9" type="ORF">MNBD_ACTINO02-627</name>
</gene>
<name>A0A3B0SPX6_9ZZZZ</name>
<protein>
    <recommendedName>
        <fullName evidence="8">ABC3 transporter permease C-terminal domain-containing protein</fullName>
    </recommendedName>
</protein>
<evidence type="ECO:0000256" key="6">
    <source>
        <dbReference type="ARBA" id="ARBA00038076"/>
    </source>
</evidence>
<dbReference type="AlphaFoldDB" id="A0A3B0SPX6"/>
<proteinExistence type="inferred from homology"/>
<evidence type="ECO:0000313" key="9">
    <source>
        <dbReference type="EMBL" id="VAW07855.1"/>
    </source>
</evidence>
<dbReference type="EMBL" id="UOEK01000423">
    <property type="protein sequence ID" value="VAW07855.1"/>
    <property type="molecule type" value="Genomic_DNA"/>
</dbReference>
<dbReference type="InterPro" id="IPR003838">
    <property type="entry name" value="ABC3_permease_C"/>
</dbReference>
<keyword evidence="4 7" id="KW-1133">Transmembrane helix</keyword>
<keyword evidence="5 7" id="KW-0472">Membrane</keyword>
<feature type="domain" description="ABC3 transporter permease C-terminal" evidence="8">
    <location>
        <begin position="83"/>
        <end position="196"/>
    </location>
</feature>
<dbReference type="PANTHER" id="PTHR30572:SF4">
    <property type="entry name" value="ABC TRANSPORTER PERMEASE YTRF"/>
    <property type="match status" value="1"/>
</dbReference>
<dbReference type="PANTHER" id="PTHR30572">
    <property type="entry name" value="MEMBRANE COMPONENT OF TRANSPORTER-RELATED"/>
    <property type="match status" value="1"/>
</dbReference>
<feature type="transmembrane region" description="Helical" evidence="7">
    <location>
        <begin position="126"/>
        <end position="154"/>
    </location>
</feature>
<keyword evidence="2" id="KW-1003">Cell membrane</keyword>
<dbReference type="GO" id="GO:0005886">
    <property type="term" value="C:plasma membrane"/>
    <property type="evidence" value="ECO:0007669"/>
    <property type="project" value="UniProtKB-SubCell"/>
</dbReference>
<evidence type="ECO:0000256" key="3">
    <source>
        <dbReference type="ARBA" id="ARBA00022692"/>
    </source>
</evidence>
<sequence>RTEREAELATAVVVPASVAVEMWPDPQAIVLIDVEAGAALEVAAAAVLALRPDDPGSLGARVMPEARNLRTDIAGELNALGLAVSVTVLGVAGLAAVATMMLSVLERRREIGLHRALGARPFHIGLRFLAEATIIGTFGGILGASSGLIVVALVGTARNATPSIPAWTPPVAVVLGLAVTLLAGAYPAYRAARLDPIDALRG</sequence>
<accession>A0A3B0SPX6</accession>
<evidence type="ECO:0000256" key="5">
    <source>
        <dbReference type="ARBA" id="ARBA00023136"/>
    </source>
</evidence>
<evidence type="ECO:0000256" key="2">
    <source>
        <dbReference type="ARBA" id="ARBA00022475"/>
    </source>
</evidence>
<reference evidence="9" key="1">
    <citation type="submission" date="2018-06" db="EMBL/GenBank/DDBJ databases">
        <authorList>
            <person name="Zhirakovskaya E."/>
        </authorList>
    </citation>
    <scope>NUCLEOTIDE SEQUENCE</scope>
</reference>